<proteinExistence type="predicted"/>
<dbReference type="AlphaFoldDB" id="A0A8A1M9T6"/>
<reference evidence="2" key="1">
    <citation type="submission" date="2021-01" db="EMBL/GenBank/DDBJ databases">
        <title>Chromosome-level genome assembly of a human fungal pathogen reveals clustering of transcriptionally co-regulated genes.</title>
        <authorList>
            <person name="Voorhies M."/>
            <person name="Cohen S."/>
            <person name="Shea T.P."/>
            <person name="Petrus S."/>
            <person name="Munoz J.F."/>
            <person name="Poplawski S."/>
            <person name="Goldman W.E."/>
            <person name="Michael T."/>
            <person name="Cuomo C.A."/>
            <person name="Sil A."/>
            <person name="Beyhan S."/>
        </authorList>
    </citation>
    <scope>NUCLEOTIDE SEQUENCE</scope>
    <source>
        <strain evidence="2">WU24</strain>
    </source>
</reference>
<protein>
    <submittedName>
        <fullName evidence="2">Anaphase-promoting complex subunit</fullName>
    </submittedName>
</protein>
<gene>
    <name evidence="2" type="ORF">I7I51_03558</name>
</gene>
<dbReference type="EMBL" id="CP069111">
    <property type="protein sequence ID" value="QSS61384.1"/>
    <property type="molecule type" value="Genomic_DNA"/>
</dbReference>
<sequence>MFQNNPLSISRKRVFDSVFLSAPLSSISPTPISSPVQSLTRAGGTFSSDRNQREPENVPEQVTWDRAWHAATTFLSIPDEGFRNNDDDDGIRDEDTLLKRWAKGPPSQLVSESLFYVGADSSPGKALRQGSKENDVKEWYLSEMRRHFLTNFRTFLVAGLKTRNQPDTLSKLVRPRRPGTKSRADTTELPYYRHVCPPFCRYFIPAF</sequence>
<dbReference type="VEuPathDB" id="FungiDB:I7I51_03558"/>
<evidence type="ECO:0000256" key="1">
    <source>
        <dbReference type="SAM" id="MobiDB-lite"/>
    </source>
</evidence>
<dbReference type="OrthoDB" id="5581181at2759"/>
<name>A0A8A1M9T6_AJECA</name>
<dbReference type="Proteomes" id="UP000663671">
    <property type="component" value="Chromosome 5"/>
</dbReference>
<evidence type="ECO:0000313" key="2">
    <source>
        <dbReference type="EMBL" id="QSS61384.1"/>
    </source>
</evidence>
<accession>A0A8A1M9T6</accession>
<organism evidence="2 3">
    <name type="scientific">Ajellomyces capsulatus</name>
    <name type="common">Darling's disease fungus</name>
    <name type="synonym">Histoplasma capsulatum</name>
    <dbReference type="NCBI Taxonomy" id="5037"/>
    <lineage>
        <taxon>Eukaryota</taxon>
        <taxon>Fungi</taxon>
        <taxon>Dikarya</taxon>
        <taxon>Ascomycota</taxon>
        <taxon>Pezizomycotina</taxon>
        <taxon>Eurotiomycetes</taxon>
        <taxon>Eurotiomycetidae</taxon>
        <taxon>Onygenales</taxon>
        <taxon>Ajellomycetaceae</taxon>
        <taxon>Histoplasma</taxon>
    </lineage>
</organism>
<evidence type="ECO:0000313" key="3">
    <source>
        <dbReference type="Proteomes" id="UP000663671"/>
    </source>
</evidence>
<feature type="region of interest" description="Disordered" evidence="1">
    <location>
        <begin position="30"/>
        <end position="59"/>
    </location>
</feature>
<feature type="compositionally biased region" description="Polar residues" evidence="1">
    <location>
        <begin position="36"/>
        <end position="49"/>
    </location>
</feature>